<evidence type="ECO:0000256" key="1">
    <source>
        <dbReference type="SAM" id="MobiDB-lite"/>
    </source>
</evidence>
<dbReference type="GO" id="GO:0071949">
    <property type="term" value="F:FAD binding"/>
    <property type="evidence" value="ECO:0007669"/>
    <property type="project" value="InterPro"/>
</dbReference>
<organism evidence="3 4">
    <name type="scientific">Cellulosimicrobium protaetiae</name>
    <dbReference type="NCBI Taxonomy" id="2587808"/>
    <lineage>
        <taxon>Bacteria</taxon>
        <taxon>Bacillati</taxon>
        <taxon>Actinomycetota</taxon>
        <taxon>Actinomycetes</taxon>
        <taxon>Micrococcales</taxon>
        <taxon>Promicromonosporaceae</taxon>
        <taxon>Cellulosimicrobium</taxon>
    </lineage>
</organism>
<feature type="domain" description="FAD-binding" evidence="2">
    <location>
        <begin position="6"/>
        <end position="322"/>
    </location>
</feature>
<sequence>MSVPARTEVLVVGGGPVGLAAALQARRAGREVVVVDRRDGVIDKACGEGLLPGALAAVLDLGVDPPGHPLAGISYRDATRHADHPFAAGPGRGVRRTALHAALRDRALAEGVQIEQATLRGLSQDARGVDVALDTSHGAAHHDDQDAGGPRTLVRASWVLGCDGLHSTVRRLTGLDVPARGRARFGLRTHYRTAPWSDLVEVHWTSHAEAYVTPVAPDVVGVAVLARRGDTGRRPGGDPPAARTDDDGAPAGLAAFAELADRLRDAPVLGRVRGAGPLRQRARRRAAGRVRLVGDASGYVDALTGEGVRVGLAQADAVVRHLDDAATYERAWSRATRDYRVLTTGLLAWAGSPARGAIVPAASAAPWLFGAVVERLAR</sequence>
<accession>A0A6M5UF07</accession>
<evidence type="ECO:0000259" key="2">
    <source>
        <dbReference type="Pfam" id="PF01494"/>
    </source>
</evidence>
<dbReference type="InterPro" id="IPR050407">
    <property type="entry name" value="Geranylgeranyl_reductase"/>
</dbReference>
<dbReference type="KEGG" id="cprt:FIC82_011835"/>
<proteinExistence type="predicted"/>
<dbReference type="PANTHER" id="PTHR42685:SF19">
    <property type="entry name" value="POSSIBLE OXIDOREDUCTASE"/>
    <property type="match status" value="1"/>
</dbReference>
<dbReference type="InterPro" id="IPR002938">
    <property type="entry name" value="FAD-bd"/>
</dbReference>
<name>A0A6M5UF07_9MICO</name>
<dbReference type="Pfam" id="PF01494">
    <property type="entry name" value="FAD_binding_3"/>
    <property type="match status" value="1"/>
</dbReference>
<reference evidence="3 4" key="1">
    <citation type="journal article" date="2022" name="Int. J. Syst. Evol. Microbiol.">
        <title>Cellulosimicrobium protaetiae sp. nov., isolated from the gut of the larva of Protaetia brevitarsis seulensis.</title>
        <authorList>
            <person name="Le Han H."/>
            <person name="Nguyen T.T.H."/>
            <person name="Li Z."/>
            <person name="Shin N.R."/>
            <person name="Kim S.G."/>
        </authorList>
    </citation>
    <scope>NUCLEOTIDE SEQUENCE [LARGE SCALE GENOMIC DNA]</scope>
    <source>
        <strain evidence="3 4">BI34</strain>
    </source>
</reference>
<dbReference type="SUPFAM" id="SSF51905">
    <property type="entry name" value="FAD/NAD(P)-binding domain"/>
    <property type="match status" value="1"/>
</dbReference>
<evidence type="ECO:0000313" key="3">
    <source>
        <dbReference type="EMBL" id="QJW36780.1"/>
    </source>
</evidence>
<keyword evidence="4" id="KW-1185">Reference proteome</keyword>
<dbReference type="Proteomes" id="UP000451354">
    <property type="component" value="Chromosome"/>
</dbReference>
<gene>
    <name evidence="3" type="ORF">FIC82_011835</name>
</gene>
<dbReference type="InterPro" id="IPR036188">
    <property type="entry name" value="FAD/NAD-bd_sf"/>
</dbReference>
<dbReference type="PRINTS" id="PR00420">
    <property type="entry name" value="RNGMNOXGNASE"/>
</dbReference>
<dbReference type="Gene3D" id="3.50.50.60">
    <property type="entry name" value="FAD/NAD(P)-binding domain"/>
    <property type="match status" value="1"/>
</dbReference>
<dbReference type="AlphaFoldDB" id="A0A6M5UF07"/>
<dbReference type="PANTHER" id="PTHR42685">
    <property type="entry name" value="GERANYLGERANYL DIPHOSPHATE REDUCTASE"/>
    <property type="match status" value="1"/>
</dbReference>
<dbReference type="EMBL" id="CP052757">
    <property type="protein sequence ID" value="QJW36780.1"/>
    <property type="molecule type" value="Genomic_DNA"/>
</dbReference>
<evidence type="ECO:0000313" key="4">
    <source>
        <dbReference type="Proteomes" id="UP000451354"/>
    </source>
</evidence>
<protein>
    <submittedName>
        <fullName evidence="3">FAD-dependent oxidoreductase</fullName>
    </submittedName>
</protein>
<feature type="region of interest" description="Disordered" evidence="1">
    <location>
        <begin position="228"/>
        <end position="249"/>
    </location>
</feature>